<dbReference type="PANTHER" id="PTHR31319:SF103">
    <property type="entry name" value="CCT MOTIF FAMILY PROTEIN"/>
    <property type="match status" value="1"/>
</dbReference>
<dbReference type="PANTHER" id="PTHR31319">
    <property type="entry name" value="ZINC FINGER PROTEIN CONSTANS-LIKE 4"/>
    <property type="match status" value="1"/>
</dbReference>
<dbReference type="GO" id="GO:0009909">
    <property type="term" value="P:regulation of flower development"/>
    <property type="evidence" value="ECO:0007669"/>
    <property type="project" value="InterPro"/>
</dbReference>
<dbReference type="GO" id="GO:0003700">
    <property type="term" value="F:DNA-binding transcription factor activity"/>
    <property type="evidence" value="ECO:0007669"/>
    <property type="project" value="TreeGrafter"/>
</dbReference>
<keyword evidence="6" id="KW-1185">Reference proteome</keyword>
<dbReference type="PROSITE" id="PS51017">
    <property type="entry name" value="CCT"/>
    <property type="match status" value="1"/>
</dbReference>
<evidence type="ECO:0000313" key="5">
    <source>
        <dbReference type="EMBL" id="KAK9143813.1"/>
    </source>
</evidence>
<accession>A0AAP0PG68</accession>
<comment type="subcellular location">
    <subcellularLocation>
        <location evidence="1 3">Nucleus</location>
    </subcellularLocation>
</comment>
<comment type="caution">
    <text evidence="5">The sequence shown here is derived from an EMBL/GenBank/DDBJ whole genome shotgun (WGS) entry which is preliminary data.</text>
</comment>
<dbReference type="Pfam" id="PF06203">
    <property type="entry name" value="CCT"/>
    <property type="match status" value="1"/>
</dbReference>
<organism evidence="5 6">
    <name type="scientific">Stephania yunnanensis</name>
    <dbReference type="NCBI Taxonomy" id="152371"/>
    <lineage>
        <taxon>Eukaryota</taxon>
        <taxon>Viridiplantae</taxon>
        <taxon>Streptophyta</taxon>
        <taxon>Embryophyta</taxon>
        <taxon>Tracheophyta</taxon>
        <taxon>Spermatophyta</taxon>
        <taxon>Magnoliopsida</taxon>
        <taxon>Ranunculales</taxon>
        <taxon>Menispermaceae</taxon>
        <taxon>Menispermoideae</taxon>
        <taxon>Cissampelideae</taxon>
        <taxon>Stephania</taxon>
    </lineage>
</organism>
<sequence>MSSDLFILNEPFARHSSTSDNIIINSTTDHLDMHFFTDHQITQADEQIFQAIFHDSNLQIQSHPSNAFDPILFSSSPPSQAFNNLSINPSIESCNYSVYDSLGVKTEDSNCFPCFGSYDSYINNNNTPLIPHNNHAFVSDKFMQRSFSTQSLDRKPRFFVQPCFDPAMQSQNFDCSPEEHHQLDQLIGSMRRVCSAGDIQSIVQSSTAAVTEDGGFKVRRYNAEERKQRINRYRSKRTQRNFNKTIKYACRKTLADSRHRVRGRFARNDETGEIPKVSDQFNRDDEDDEDIWVDGMCDEEEELGRRGLLSSSRPTQIQYYMSY</sequence>
<dbReference type="GO" id="GO:0005634">
    <property type="term" value="C:nucleus"/>
    <property type="evidence" value="ECO:0007669"/>
    <property type="project" value="UniProtKB-SubCell"/>
</dbReference>
<dbReference type="Proteomes" id="UP001420932">
    <property type="component" value="Unassembled WGS sequence"/>
</dbReference>
<evidence type="ECO:0000259" key="4">
    <source>
        <dbReference type="PROSITE" id="PS51017"/>
    </source>
</evidence>
<name>A0AAP0PG68_9MAGN</name>
<evidence type="ECO:0000256" key="1">
    <source>
        <dbReference type="ARBA" id="ARBA00004123"/>
    </source>
</evidence>
<evidence type="ECO:0000313" key="6">
    <source>
        <dbReference type="Proteomes" id="UP001420932"/>
    </source>
</evidence>
<dbReference type="InterPro" id="IPR010402">
    <property type="entry name" value="CCT_domain"/>
</dbReference>
<dbReference type="AlphaFoldDB" id="A0AAP0PG68"/>
<dbReference type="EMBL" id="JBBNAF010000005">
    <property type="protein sequence ID" value="KAK9143813.1"/>
    <property type="molecule type" value="Genomic_DNA"/>
</dbReference>
<feature type="domain" description="CCT" evidence="4">
    <location>
        <begin position="226"/>
        <end position="268"/>
    </location>
</feature>
<protein>
    <recommendedName>
        <fullName evidence="4">CCT domain-containing protein</fullName>
    </recommendedName>
</protein>
<dbReference type="InterPro" id="IPR045281">
    <property type="entry name" value="CONSTANS-like"/>
</dbReference>
<gene>
    <name evidence="5" type="ORF">Syun_013213</name>
</gene>
<reference evidence="5 6" key="1">
    <citation type="submission" date="2024-01" db="EMBL/GenBank/DDBJ databases">
        <title>Genome assemblies of Stephania.</title>
        <authorList>
            <person name="Yang L."/>
        </authorList>
    </citation>
    <scope>NUCLEOTIDE SEQUENCE [LARGE SCALE GENOMIC DNA]</scope>
    <source>
        <strain evidence="5">YNDBR</strain>
        <tissue evidence="5">Leaf</tissue>
    </source>
</reference>
<keyword evidence="2 3" id="KW-0539">Nucleus</keyword>
<evidence type="ECO:0000256" key="2">
    <source>
        <dbReference type="ARBA" id="ARBA00023242"/>
    </source>
</evidence>
<evidence type="ECO:0000256" key="3">
    <source>
        <dbReference type="PROSITE-ProRule" id="PRU00357"/>
    </source>
</evidence>
<proteinExistence type="predicted"/>